<feature type="region of interest" description="Disordered" evidence="1">
    <location>
        <begin position="33"/>
        <end position="120"/>
    </location>
</feature>
<dbReference type="EMBL" id="AP029267">
    <property type="protein sequence ID" value="BFG04906.1"/>
    <property type="molecule type" value="Genomic_DNA"/>
</dbReference>
<evidence type="ECO:0000313" key="3">
    <source>
        <dbReference type="EMBL" id="BFG04906.1"/>
    </source>
</evidence>
<dbReference type="Proteomes" id="UP001500889">
    <property type="component" value="Chromosome E"/>
</dbReference>
<protein>
    <submittedName>
        <fullName evidence="3">Uncharacterized protein</fullName>
    </submittedName>
</protein>
<evidence type="ECO:0000256" key="2">
    <source>
        <dbReference type="SAM" id="SignalP"/>
    </source>
</evidence>
<feature type="compositionally biased region" description="Basic and acidic residues" evidence="1">
    <location>
        <begin position="88"/>
        <end position="98"/>
    </location>
</feature>
<name>A0AAU9GB75_DROMD</name>
<feature type="compositionally biased region" description="Polar residues" evidence="1">
    <location>
        <begin position="55"/>
        <end position="66"/>
    </location>
</feature>
<feature type="signal peptide" evidence="2">
    <location>
        <begin position="1"/>
        <end position="20"/>
    </location>
</feature>
<feature type="compositionally biased region" description="Polar residues" evidence="1">
    <location>
        <begin position="101"/>
        <end position="116"/>
    </location>
</feature>
<keyword evidence="4" id="KW-1185">Reference proteome</keyword>
<feature type="chain" id="PRO_5043493751" evidence="2">
    <location>
        <begin position="21"/>
        <end position="177"/>
    </location>
</feature>
<dbReference type="AlphaFoldDB" id="A0AAU9GB75"/>
<organism evidence="3 4">
    <name type="scientific">Drosophila madeirensis</name>
    <name type="common">Fruit fly</name>
    <dbReference type="NCBI Taxonomy" id="30013"/>
    <lineage>
        <taxon>Eukaryota</taxon>
        <taxon>Metazoa</taxon>
        <taxon>Ecdysozoa</taxon>
        <taxon>Arthropoda</taxon>
        <taxon>Hexapoda</taxon>
        <taxon>Insecta</taxon>
        <taxon>Pterygota</taxon>
        <taxon>Neoptera</taxon>
        <taxon>Endopterygota</taxon>
        <taxon>Diptera</taxon>
        <taxon>Brachycera</taxon>
        <taxon>Muscomorpha</taxon>
        <taxon>Ephydroidea</taxon>
        <taxon>Drosophilidae</taxon>
        <taxon>Drosophila</taxon>
        <taxon>Sophophora</taxon>
    </lineage>
</organism>
<evidence type="ECO:0000313" key="4">
    <source>
        <dbReference type="Proteomes" id="UP001500889"/>
    </source>
</evidence>
<proteinExistence type="predicted"/>
<keyword evidence="2" id="KW-0732">Signal</keyword>
<sequence>MYAMPPLFLLLLVLLEPNDAARVASDRVVFPTERAPNATESSPKPWPLFPDVRNSPRQTESNQVQPGSEIKSRAGLPGNANGTQVEPTRNDSREETIHAAKNQTEETPPVSRNASRTHSEDKMITFQSDTKIVEGNRTDMAVAPMGIIPIGPRITLESIRVCPLGFTLSNDHCRKKA</sequence>
<accession>A0AAU9GB75</accession>
<reference evidence="3 4" key="1">
    <citation type="submission" date="2024-02" db="EMBL/GenBank/DDBJ databases">
        <title>A chromosome-level genome assembly of Drosophila madeirensis, a fruit fly species endemic to Madeira island.</title>
        <authorList>
            <person name="Tomihara K."/>
            <person name="Llopart A."/>
            <person name="Yamamoto D."/>
        </authorList>
    </citation>
    <scope>NUCLEOTIDE SEQUENCE [LARGE SCALE GENOMIC DNA]</scope>
    <source>
        <strain evidence="3 4">RF1</strain>
    </source>
</reference>
<evidence type="ECO:0000256" key="1">
    <source>
        <dbReference type="SAM" id="MobiDB-lite"/>
    </source>
</evidence>
<gene>
    <name evidence="3" type="ORF">DMAD_03763</name>
</gene>